<dbReference type="SUPFAM" id="SSF47576">
    <property type="entry name" value="Calponin-homology domain, CH-domain"/>
    <property type="match status" value="1"/>
</dbReference>
<feature type="compositionally biased region" description="Polar residues" evidence="6">
    <location>
        <begin position="682"/>
        <end position="694"/>
    </location>
</feature>
<dbReference type="RefSeq" id="XP_034062330.1">
    <property type="nucleotide sequence ID" value="XM_034206439.1"/>
</dbReference>
<evidence type="ECO:0000313" key="11">
    <source>
        <dbReference type="RefSeq" id="XP_034062330.1"/>
    </source>
</evidence>
<feature type="region of interest" description="Disordered" evidence="6">
    <location>
        <begin position="555"/>
        <end position="601"/>
    </location>
</feature>
<dbReference type="InterPro" id="IPR022735">
    <property type="entry name" value="bMERB_dom"/>
</dbReference>
<evidence type="ECO:0000313" key="10">
    <source>
        <dbReference type="Proteomes" id="UP000515161"/>
    </source>
</evidence>
<feature type="compositionally biased region" description="Polar residues" evidence="6">
    <location>
        <begin position="287"/>
        <end position="323"/>
    </location>
</feature>
<feature type="coiled-coil region" evidence="5">
    <location>
        <begin position="1144"/>
        <end position="1177"/>
    </location>
</feature>
<feature type="compositionally biased region" description="Basic and acidic residues" evidence="6">
    <location>
        <begin position="422"/>
        <end position="432"/>
    </location>
</feature>
<dbReference type="Pfam" id="PF12130">
    <property type="entry name" value="bMERB_dom"/>
    <property type="match status" value="1"/>
</dbReference>
<evidence type="ECO:0000256" key="3">
    <source>
        <dbReference type="ARBA" id="ARBA00022753"/>
    </source>
</evidence>
<evidence type="ECO:0000259" key="7">
    <source>
        <dbReference type="PROSITE" id="PS50021"/>
    </source>
</evidence>
<dbReference type="InterPro" id="IPR036872">
    <property type="entry name" value="CH_dom_sf"/>
</dbReference>
<feature type="region of interest" description="Disordered" evidence="6">
    <location>
        <begin position="770"/>
        <end position="852"/>
    </location>
</feature>
<keyword evidence="10" id="KW-1185">Reference proteome</keyword>
<dbReference type="PROSITE" id="PS50021">
    <property type="entry name" value="CH"/>
    <property type="match status" value="1"/>
</dbReference>
<evidence type="ECO:0000256" key="4">
    <source>
        <dbReference type="ARBA" id="ARBA00023054"/>
    </source>
</evidence>
<proteinExistence type="predicted"/>
<name>A0A6P8TV74_GYMAC</name>
<dbReference type="PANTHER" id="PTHR23167:SF42">
    <property type="entry name" value="EH DOMAIN-BINDING PROTEIN 1-LIKE PROTEIN 1"/>
    <property type="match status" value="1"/>
</dbReference>
<dbReference type="Pfam" id="PF10358">
    <property type="entry name" value="NT-C2"/>
    <property type="match status" value="1"/>
</dbReference>
<dbReference type="CDD" id="cd21198">
    <property type="entry name" value="CH_EHBP"/>
    <property type="match status" value="1"/>
</dbReference>
<dbReference type="Gene3D" id="1.10.418.10">
    <property type="entry name" value="Calponin-like domain"/>
    <property type="match status" value="1"/>
</dbReference>
<dbReference type="Proteomes" id="UP000515161">
    <property type="component" value="Unplaced"/>
</dbReference>
<feature type="domain" description="BMERB" evidence="9">
    <location>
        <begin position="1080"/>
        <end position="1234"/>
    </location>
</feature>
<comment type="subcellular location">
    <subcellularLocation>
        <location evidence="1">Endosome</location>
    </subcellularLocation>
</comment>
<keyword evidence="4 5" id="KW-0175">Coiled coil</keyword>
<evidence type="ECO:0000256" key="5">
    <source>
        <dbReference type="SAM" id="Coils"/>
    </source>
</evidence>
<feature type="compositionally biased region" description="Basic and acidic residues" evidence="6">
    <location>
        <begin position="654"/>
        <end position="681"/>
    </location>
</feature>
<feature type="compositionally biased region" description="Basic and acidic residues" evidence="6">
    <location>
        <begin position="784"/>
        <end position="815"/>
    </location>
</feature>
<protein>
    <submittedName>
        <fullName evidence="11">EH domain-binding protein 1-like isoform X20</fullName>
    </submittedName>
</protein>
<dbReference type="PROSITE" id="PS51840">
    <property type="entry name" value="C2_NT"/>
    <property type="match status" value="1"/>
</dbReference>
<gene>
    <name evidence="11" type="primary">LOC117540026</name>
</gene>
<sequence>MTSVWKRLQRVGKKASKFQFVASYQELVLECTKKWQPDKLRVVWTRRNRRMCSKLHSWQPGIKNPYRGMVVWPVPENVDISVTLFKEVNADEFEDKEWTFVIEGESKGHRKVLASADINLKRFASPTPTQTDLTLKLKPLSVKVVDATLKLSLSCVFVREGKATDEDMQSLASLMSVKPADIGNMDDFNESDEDEDKKSITATGSLFPLTQVDEETTSSQDECSPQKNRTEANFRVSNQLIRPAQDSKAAIPENKAEPTRISLTHLPTAPKDGPQTPLPAPLLPPLDTTSCTSKQRSYQTLHQSQDGGMTLQSVNKPSSASNERSQKQDAVQVDTAVKQEPQPITTKDSETPHIVPTPTEPGAPPNKEQPKEPEGPSVEPETSTEVSPKPAFEHTALALESLLPSKPEPELRQEQVLQPGKPQREGADEGKPSEAVTGGQESLINNKEPVCEAEKQLWAAVEETTAERGTESSENTEEKDEKKEEEGGVIGGAQKCAHTEADVCVAEQQMEAPAGFMSAVVGVFYRGPGTLSQTPSSLPSSGQILNQNCLVSQPKKPELSKISLADHPQPQPPAGFKQEKEISQKTEAKPAPQCIGKQTLQPMKEQKLDVITKTGQAASKEEALDQLSSVPLPNPPSINRASIHSNTEININKINDDTKMPKNVKDDKDISHPSLNTDKDTSTSAQFEWSPTHTHTSDPDHITKNQQLQEEERLLLAKIHLMTGDTPPVPGPRSMKLLIPDPREIDFEISELVAHSSDLRHGGDTMQEISLTEKEEPPQSLELGKNKEGVEDVRKGQQADLPDGGKKKTSSHLDTHIAPAHEMTSSRLPTLAEEETSDIKPPQPSPLVREEADGKDDVAEQGLVTSTQSLLQWCQDITKGHRGIKVTNFSTSWRNGMAFCAILHHFHPDKIQFDQLYPHDIKINNKKAFDAFEALGISRLLEPSDMVLLSVPDRLIVMTYLSQIRSHFTNQELSVLQIEHNSSQSSYGLALSGPGPTDVDAAAFCMARLNEGVSLEEGGSSTLVVPPPRTKRLGKGDDSISPVPPPRSKVVRFGQTQDEETKTGITYNKGMQSTAETQPPKQEEETMCLQDTSQYVVSELAALETEQKHIDSRAAVVERRLRSLMETGSDRDEEERLIQEWFTLVNKKNALIRRQDNLELLQEEQDLERKFELLNRELRVMMAIEDWQKSSSQQQREQLLLQELVSLVNQRDEIIRDIDAKERGALEEDERLERGLEARRQKYNSKDKCVLQ</sequence>
<feature type="domain" description="Calponin-homology (CH)" evidence="7">
    <location>
        <begin position="864"/>
        <end position="969"/>
    </location>
</feature>
<evidence type="ECO:0000259" key="8">
    <source>
        <dbReference type="PROSITE" id="PS51840"/>
    </source>
</evidence>
<dbReference type="SMART" id="SM01203">
    <property type="entry name" value="DUF3585"/>
    <property type="match status" value="1"/>
</dbReference>
<dbReference type="InterPro" id="IPR019448">
    <property type="entry name" value="NT-C2"/>
</dbReference>
<dbReference type="AlphaFoldDB" id="A0A6P8TV74"/>
<dbReference type="PROSITE" id="PS51848">
    <property type="entry name" value="BMERB"/>
    <property type="match status" value="1"/>
</dbReference>
<dbReference type="SMART" id="SM00033">
    <property type="entry name" value="CH"/>
    <property type="match status" value="1"/>
</dbReference>
<dbReference type="GO" id="GO:0005768">
    <property type="term" value="C:endosome"/>
    <property type="evidence" value="ECO:0007669"/>
    <property type="project" value="UniProtKB-SubCell"/>
</dbReference>
<dbReference type="PANTHER" id="PTHR23167">
    <property type="entry name" value="CALPONIN HOMOLOGY DOMAIN-CONTAINING PROTEIN DDB_G0272472-RELATED"/>
    <property type="match status" value="1"/>
</dbReference>
<keyword evidence="3" id="KW-0967">Endosome</keyword>
<accession>A0A6P8TV74</accession>
<feature type="domain" description="C2 NT-type" evidence="8">
    <location>
        <begin position="8"/>
        <end position="157"/>
    </location>
</feature>
<feature type="region of interest" description="Disordered" evidence="6">
    <location>
        <begin position="460"/>
        <end position="494"/>
    </location>
</feature>
<evidence type="ECO:0000256" key="1">
    <source>
        <dbReference type="ARBA" id="ARBA00004177"/>
    </source>
</evidence>
<organism evidence="10 11">
    <name type="scientific">Gymnodraco acuticeps</name>
    <name type="common">Antarctic dragonfish</name>
    <dbReference type="NCBI Taxonomy" id="8218"/>
    <lineage>
        <taxon>Eukaryota</taxon>
        <taxon>Metazoa</taxon>
        <taxon>Chordata</taxon>
        <taxon>Craniata</taxon>
        <taxon>Vertebrata</taxon>
        <taxon>Euteleostomi</taxon>
        <taxon>Actinopterygii</taxon>
        <taxon>Neopterygii</taxon>
        <taxon>Teleostei</taxon>
        <taxon>Neoteleostei</taxon>
        <taxon>Acanthomorphata</taxon>
        <taxon>Eupercaria</taxon>
        <taxon>Perciformes</taxon>
        <taxon>Notothenioidei</taxon>
        <taxon>Bathydraconidae</taxon>
        <taxon>Gymnodraco</taxon>
    </lineage>
</organism>
<feature type="region of interest" description="Disordered" evidence="6">
    <location>
        <begin position="202"/>
        <end position="446"/>
    </location>
</feature>
<feature type="region of interest" description="Disordered" evidence="6">
    <location>
        <begin position="613"/>
        <end position="701"/>
    </location>
</feature>
<dbReference type="InterPro" id="IPR001715">
    <property type="entry name" value="CH_dom"/>
</dbReference>
<keyword evidence="2" id="KW-0597">Phosphoprotein</keyword>
<evidence type="ECO:0000256" key="2">
    <source>
        <dbReference type="ARBA" id="ARBA00022553"/>
    </source>
</evidence>
<reference evidence="11" key="1">
    <citation type="submission" date="2025-08" db="UniProtKB">
        <authorList>
            <consortium name="RefSeq"/>
        </authorList>
    </citation>
    <scope>IDENTIFICATION</scope>
</reference>
<dbReference type="GeneID" id="117540026"/>
<feature type="compositionally biased region" description="Basic and acidic residues" evidence="6">
    <location>
        <begin position="577"/>
        <end position="588"/>
    </location>
</feature>
<feature type="compositionally biased region" description="Polar residues" evidence="6">
    <location>
        <begin position="217"/>
        <end position="227"/>
    </location>
</feature>
<dbReference type="FunFam" id="1.10.418.10:FF:000023">
    <property type="entry name" value="EH domain-binding protein 1 isoform X1"/>
    <property type="match status" value="1"/>
</dbReference>
<dbReference type="Pfam" id="PF00307">
    <property type="entry name" value="CH"/>
    <property type="match status" value="1"/>
</dbReference>
<evidence type="ECO:0000259" key="9">
    <source>
        <dbReference type="PROSITE" id="PS51848"/>
    </source>
</evidence>
<evidence type="ECO:0000256" key="6">
    <source>
        <dbReference type="SAM" id="MobiDB-lite"/>
    </source>
</evidence>
<dbReference type="InterPro" id="IPR050540">
    <property type="entry name" value="F-actin_Monoox_Mical"/>
</dbReference>
<feature type="compositionally biased region" description="Polar residues" evidence="6">
    <location>
        <begin position="626"/>
        <end position="653"/>
    </location>
</feature>
<feature type="region of interest" description="Disordered" evidence="6">
    <location>
        <begin position="1018"/>
        <end position="1050"/>
    </location>
</feature>